<dbReference type="FunFam" id="3.40.50.300:FF:000006">
    <property type="entry name" value="DNA-binding transcriptional regulator NtrC"/>
    <property type="match status" value="1"/>
</dbReference>
<name>A0A2V3VND4_9BACI</name>
<dbReference type="InterPro" id="IPR025943">
    <property type="entry name" value="Sigma_54_int_dom_ATP-bd_2"/>
</dbReference>
<dbReference type="Gene3D" id="3.30.450.20">
    <property type="entry name" value="PAS domain"/>
    <property type="match status" value="1"/>
</dbReference>
<accession>A0A2V3VND4</accession>
<dbReference type="SUPFAM" id="SSF55785">
    <property type="entry name" value="PYP-like sensor domain (PAS domain)"/>
    <property type="match status" value="1"/>
</dbReference>
<organism evidence="5 6">
    <name type="scientific">Pseudogracilibacillus auburnensis</name>
    <dbReference type="NCBI Taxonomy" id="1494959"/>
    <lineage>
        <taxon>Bacteria</taxon>
        <taxon>Bacillati</taxon>
        <taxon>Bacillota</taxon>
        <taxon>Bacilli</taxon>
        <taxon>Bacillales</taxon>
        <taxon>Bacillaceae</taxon>
        <taxon>Pseudogracilibacillus</taxon>
    </lineage>
</organism>
<dbReference type="RefSeq" id="WP_244916579.1">
    <property type="nucleotide sequence ID" value="NZ_JBHUHB010000001.1"/>
</dbReference>
<dbReference type="Gene3D" id="1.10.10.60">
    <property type="entry name" value="Homeodomain-like"/>
    <property type="match status" value="1"/>
</dbReference>
<gene>
    <name evidence="5" type="ORF">DFR56_1161</name>
</gene>
<feature type="domain" description="PAS" evidence="4">
    <location>
        <begin position="18"/>
        <end position="63"/>
    </location>
</feature>
<dbReference type="InterPro" id="IPR009057">
    <property type="entry name" value="Homeodomain-like_sf"/>
</dbReference>
<dbReference type="Pfam" id="PF00989">
    <property type="entry name" value="PAS"/>
    <property type="match status" value="1"/>
</dbReference>
<dbReference type="Gene3D" id="3.40.50.300">
    <property type="entry name" value="P-loop containing nucleotide triphosphate hydrolases"/>
    <property type="match status" value="1"/>
</dbReference>
<dbReference type="PROSITE" id="PS50112">
    <property type="entry name" value="PAS"/>
    <property type="match status" value="1"/>
</dbReference>
<dbReference type="InterPro" id="IPR058031">
    <property type="entry name" value="AAA_lid_NorR"/>
</dbReference>
<dbReference type="Pfam" id="PF25601">
    <property type="entry name" value="AAA_lid_14"/>
    <property type="match status" value="1"/>
</dbReference>
<evidence type="ECO:0000259" key="4">
    <source>
        <dbReference type="PROSITE" id="PS50112"/>
    </source>
</evidence>
<evidence type="ECO:0000256" key="1">
    <source>
        <dbReference type="ARBA" id="ARBA00022741"/>
    </source>
</evidence>
<dbReference type="CDD" id="cd00009">
    <property type="entry name" value="AAA"/>
    <property type="match status" value="1"/>
</dbReference>
<dbReference type="SMART" id="SM00091">
    <property type="entry name" value="PAS"/>
    <property type="match status" value="1"/>
</dbReference>
<dbReference type="InterPro" id="IPR027417">
    <property type="entry name" value="P-loop_NTPase"/>
</dbReference>
<dbReference type="SUPFAM" id="SSF52540">
    <property type="entry name" value="P-loop containing nucleoside triphosphate hydrolases"/>
    <property type="match status" value="1"/>
</dbReference>
<dbReference type="PANTHER" id="PTHR32071:SF57">
    <property type="entry name" value="C4-DICARBOXYLATE TRANSPORT TRANSCRIPTIONAL REGULATORY PROTEIN DCTD"/>
    <property type="match status" value="1"/>
</dbReference>
<dbReference type="SUPFAM" id="SSF46689">
    <property type="entry name" value="Homeodomain-like"/>
    <property type="match status" value="1"/>
</dbReference>
<evidence type="ECO:0000313" key="6">
    <source>
        <dbReference type="Proteomes" id="UP000247978"/>
    </source>
</evidence>
<dbReference type="AlphaFoldDB" id="A0A2V3VND4"/>
<dbReference type="Pfam" id="PF00158">
    <property type="entry name" value="Sigma54_activat"/>
    <property type="match status" value="1"/>
</dbReference>
<keyword evidence="6" id="KW-1185">Reference proteome</keyword>
<dbReference type="PROSITE" id="PS50045">
    <property type="entry name" value="SIGMA54_INTERACT_4"/>
    <property type="match status" value="1"/>
</dbReference>
<evidence type="ECO:0000256" key="2">
    <source>
        <dbReference type="ARBA" id="ARBA00022840"/>
    </source>
</evidence>
<dbReference type="SMART" id="SM00382">
    <property type="entry name" value="AAA"/>
    <property type="match status" value="1"/>
</dbReference>
<comment type="caution">
    <text evidence="5">The sequence shown here is derived from an EMBL/GenBank/DDBJ whole genome shotgun (WGS) entry which is preliminary data.</text>
</comment>
<feature type="domain" description="Sigma-54 factor interaction" evidence="3">
    <location>
        <begin position="153"/>
        <end position="382"/>
    </location>
</feature>
<dbReference type="EMBL" id="QJJQ01000016">
    <property type="protein sequence ID" value="PXW83322.1"/>
    <property type="molecule type" value="Genomic_DNA"/>
</dbReference>
<dbReference type="PANTHER" id="PTHR32071">
    <property type="entry name" value="TRANSCRIPTIONAL REGULATORY PROTEIN"/>
    <property type="match status" value="1"/>
</dbReference>
<keyword evidence="1" id="KW-0547">Nucleotide-binding</keyword>
<keyword evidence="2" id="KW-0067">ATP-binding</keyword>
<dbReference type="InterPro" id="IPR013767">
    <property type="entry name" value="PAS_fold"/>
</dbReference>
<dbReference type="PROSITE" id="PS00676">
    <property type="entry name" value="SIGMA54_INTERACT_2"/>
    <property type="match status" value="1"/>
</dbReference>
<dbReference type="PROSITE" id="PS00675">
    <property type="entry name" value="SIGMA54_INTERACT_1"/>
    <property type="match status" value="1"/>
</dbReference>
<dbReference type="InterPro" id="IPR003593">
    <property type="entry name" value="AAA+_ATPase"/>
</dbReference>
<proteinExistence type="predicted"/>
<evidence type="ECO:0000313" key="5">
    <source>
        <dbReference type="EMBL" id="PXW83322.1"/>
    </source>
</evidence>
<dbReference type="InterPro" id="IPR035965">
    <property type="entry name" value="PAS-like_dom_sf"/>
</dbReference>
<dbReference type="InterPro" id="IPR025662">
    <property type="entry name" value="Sigma_54_int_dom_ATP-bd_1"/>
</dbReference>
<dbReference type="Gene3D" id="1.10.8.60">
    <property type="match status" value="1"/>
</dbReference>
<dbReference type="InterPro" id="IPR002078">
    <property type="entry name" value="Sigma_54_int"/>
</dbReference>
<evidence type="ECO:0000259" key="3">
    <source>
        <dbReference type="PROSITE" id="PS50045"/>
    </source>
</evidence>
<dbReference type="Proteomes" id="UP000247978">
    <property type="component" value="Unassembled WGS sequence"/>
</dbReference>
<sequence length="464" mass="52580">MNTSKIRKRSDGHSIETNSEWLKSVLLSIHDGVLVIDKEGIVKLINPEYTRITGVTAEQIIGKPLKEVRANAQLIEVLKDRRERVGIYRKEGEVEYVVDMAPIFVDNEIVGAVSICKGLTEVHKLVQQLKRDRDHLQKQIGSIHQAKYTFDQIIGADGGLFNVIQIAKKIAKSDLPILISGESGTGKELFAQSIHNESQRAKGPFIPVNCATIPASLIESELFGYEEGSFTNSKKGGKIGLFEMANGGTIFLDEIGELSYELQAKFLRVLEEQTIRKIGGTRVENIDVRVIAATNRDLNQLIDKGMFREDLFYRLNVLRLMIPPLRERRADIPKIIDHILFNRSNDKHVNYTINQETLNLLQSLKWSGNVRELKNTIEFAVCLSDTSDIKEKHLPEFIRNNRNETNINSNATLKEITERAEYEQLTSVLAEYDNSLEEKKEISQKLGISIATLYNKLKKYGIDF</sequence>
<dbReference type="NCBIfam" id="TIGR00229">
    <property type="entry name" value="sensory_box"/>
    <property type="match status" value="1"/>
</dbReference>
<reference evidence="5 6" key="1">
    <citation type="submission" date="2018-05" db="EMBL/GenBank/DDBJ databases">
        <title>Genomic Encyclopedia of Type Strains, Phase IV (KMG-IV): sequencing the most valuable type-strain genomes for metagenomic binning, comparative biology and taxonomic classification.</title>
        <authorList>
            <person name="Goeker M."/>
        </authorList>
    </citation>
    <scope>NUCLEOTIDE SEQUENCE [LARGE SCALE GENOMIC DNA]</scope>
    <source>
        <strain evidence="5 6">DSM 28556</strain>
    </source>
</reference>
<dbReference type="CDD" id="cd00130">
    <property type="entry name" value="PAS"/>
    <property type="match status" value="1"/>
</dbReference>
<protein>
    <submittedName>
        <fullName evidence="5">PAS domain S-box-containing protein</fullName>
    </submittedName>
</protein>
<dbReference type="InterPro" id="IPR000014">
    <property type="entry name" value="PAS"/>
</dbReference>
<dbReference type="GO" id="GO:0005524">
    <property type="term" value="F:ATP binding"/>
    <property type="evidence" value="ECO:0007669"/>
    <property type="project" value="UniProtKB-KW"/>
</dbReference>
<dbReference type="GO" id="GO:0006355">
    <property type="term" value="P:regulation of DNA-templated transcription"/>
    <property type="evidence" value="ECO:0007669"/>
    <property type="project" value="InterPro"/>
</dbReference>